<dbReference type="Proteomes" id="UP000823963">
    <property type="component" value="Unassembled WGS sequence"/>
</dbReference>
<reference evidence="1" key="2">
    <citation type="submission" date="2021-04" db="EMBL/GenBank/DDBJ databases">
        <authorList>
            <person name="Gilroy R."/>
        </authorList>
    </citation>
    <scope>NUCLEOTIDE SEQUENCE</scope>
    <source>
        <strain evidence="1">6627</strain>
    </source>
</reference>
<accession>A0A9D2AA29</accession>
<reference evidence="1" key="1">
    <citation type="journal article" date="2021" name="PeerJ">
        <title>Extensive microbial diversity within the chicken gut microbiome revealed by metagenomics and culture.</title>
        <authorList>
            <person name="Gilroy R."/>
            <person name="Ravi A."/>
            <person name="Getino M."/>
            <person name="Pursley I."/>
            <person name="Horton D.L."/>
            <person name="Alikhan N.F."/>
            <person name="Baker D."/>
            <person name="Gharbi K."/>
            <person name="Hall N."/>
            <person name="Watson M."/>
            <person name="Adriaenssens E.M."/>
            <person name="Foster-Nyarko E."/>
            <person name="Jarju S."/>
            <person name="Secka A."/>
            <person name="Antonio M."/>
            <person name="Oren A."/>
            <person name="Chaudhuri R.R."/>
            <person name="La Ragione R."/>
            <person name="Hildebrand F."/>
            <person name="Pallen M.J."/>
        </authorList>
    </citation>
    <scope>NUCLEOTIDE SEQUENCE</scope>
    <source>
        <strain evidence="1">6627</strain>
    </source>
</reference>
<name>A0A9D2AA29_9LACO</name>
<sequence length="134" mass="15603">MFFEKRYFKKYDIEITLIYSDCRLDTPATYISKYNAVIVDNTANNEDIEKALLHELGHKIKHENVKELYHSAPSTHIKMEHEANEFMVNELVSEYINSNYADASTINFSNFATSNHLSDINIVKKAIKKQLKLQ</sequence>
<comment type="caution">
    <text evidence="1">The sequence shown here is derived from an EMBL/GenBank/DDBJ whole genome shotgun (WGS) entry which is preliminary data.</text>
</comment>
<organism evidence="1 2">
    <name type="scientific">Candidatus Ligilactobacillus excrementigallinarum</name>
    <dbReference type="NCBI Taxonomy" id="2838641"/>
    <lineage>
        <taxon>Bacteria</taxon>
        <taxon>Bacillati</taxon>
        <taxon>Bacillota</taxon>
        <taxon>Bacilli</taxon>
        <taxon>Lactobacillales</taxon>
        <taxon>Lactobacillaceae</taxon>
        <taxon>Ligilactobacillus</taxon>
    </lineage>
</organism>
<evidence type="ECO:0000313" key="1">
    <source>
        <dbReference type="EMBL" id="HIX01362.1"/>
    </source>
</evidence>
<gene>
    <name evidence="1" type="ORF">H9861_01220</name>
</gene>
<evidence type="ECO:0000313" key="2">
    <source>
        <dbReference type="Proteomes" id="UP000823963"/>
    </source>
</evidence>
<proteinExistence type="predicted"/>
<dbReference type="AlphaFoldDB" id="A0A9D2AA29"/>
<dbReference type="EMBL" id="DXFP01000009">
    <property type="protein sequence ID" value="HIX01362.1"/>
    <property type="molecule type" value="Genomic_DNA"/>
</dbReference>
<protein>
    <recommendedName>
        <fullName evidence="3">IrrE N-terminal-like domain-containing protein</fullName>
    </recommendedName>
</protein>
<evidence type="ECO:0008006" key="3">
    <source>
        <dbReference type="Google" id="ProtNLM"/>
    </source>
</evidence>